<gene>
    <name evidence="8" type="ORF">H4R18_005448</name>
</gene>
<dbReference type="PANTHER" id="PTHR23327">
    <property type="entry name" value="RING FINGER PROTEIN 127"/>
    <property type="match status" value="1"/>
</dbReference>
<sequence length="416" mass="46948">MKFGKAIETSARELPEEWQPYVIQYKLLKKNIKQIVCELESTFQRLNIALPADPDEAGGPGPGADKGPETIAYSIEKDSDGVVHPVIRVKVRRQTPPPAQDLAADAAPDGAAGPGGHEETQVTTVRLEADQLFFDQLLEYIGRMHQFGQRYSGAYCANVSHLGVELAAVTSPYKHDYEVWREIFRLYMDAEVWAHSEGDARPMSTSEEGHRRFAKFAQHIETIGLAQRLRDPMSARVLMGFYKLNLDLAHMRLLQEMNDQATRKIIKKHDKRTHLVAKAQFPQLIAIDTATLTRALAQAIHNNLVGVVPQVDDHLCPMCLSIAWKPLRLECRHVFCSRCIVKASRSRIFDCPVCRARGAVYRASVANLDYALLNFLKLYFPREIRERQRDIQQDISDDDSRAVVAAQAQGHHCIVM</sequence>
<feature type="domain" description="SPX" evidence="7">
    <location>
        <begin position="1"/>
        <end position="283"/>
    </location>
</feature>
<dbReference type="InterPro" id="IPR004331">
    <property type="entry name" value="SPX_dom"/>
</dbReference>
<keyword evidence="9" id="KW-1185">Reference proteome</keyword>
<feature type="compositionally biased region" description="Low complexity" evidence="5">
    <location>
        <begin position="100"/>
        <end position="111"/>
    </location>
</feature>
<feature type="region of interest" description="Disordered" evidence="5">
    <location>
        <begin position="51"/>
        <end position="70"/>
    </location>
</feature>
<evidence type="ECO:0000256" key="3">
    <source>
        <dbReference type="ARBA" id="ARBA00022833"/>
    </source>
</evidence>
<evidence type="ECO:0000313" key="9">
    <source>
        <dbReference type="Proteomes" id="UP001140217"/>
    </source>
</evidence>
<dbReference type="GO" id="GO:0008270">
    <property type="term" value="F:zinc ion binding"/>
    <property type="evidence" value="ECO:0007669"/>
    <property type="project" value="UniProtKB-KW"/>
</dbReference>
<dbReference type="Proteomes" id="UP001140217">
    <property type="component" value="Unassembled WGS sequence"/>
</dbReference>
<accession>A0A9W8H1W5</accession>
<dbReference type="InterPro" id="IPR018957">
    <property type="entry name" value="Znf_C3HC4_RING-type"/>
</dbReference>
<dbReference type="PROSITE" id="PS50089">
    <property type="entry name" value="ZF_RING_2"/>
    <property type="match status" value="1"/>
</dbReference>
<dbReference type="InterPro" id="IPR001841">
    <property type="entry name" value="Znf_RING"/>
</dbReference>
<evidence type="ECO:0000256" key="5">
    <source>
        <dbReference type="SAM" id="MobiDB-lite"/>
    </source>
</evidence>
<dbReference type="Gene3D" id="3.30.40.10">
    <property type="entry name" value="Zinc/RING finger domain, C3HC4 (zinc finger)"/>
    <property type="match status" value="1"/>
</dbReference>
<evidence type="ECO:0000256" key="4">
    <source>
        <dbReference type="PROSITE-ProRule" id="PRU00175"/>
    </source>
</evidence>
<dbReference type="OrthoDB" id="5588846at2759"/>
<organism evidence="8 9">
    <name type="scientific">Coemansia javaensis</name>
    <dbReference type="NCBI Taxonomy" id="2761396"/>
    <lineage>
        <taxon>Eukaryota</taxon>
        <taxon>Fungi</taxon>
        <taxon>Fungi incertae sedis</taxon>
        <taxon>Zoopagomycota</taxon>
        <taxon>Kickxellomycotina</taxon>
        <taxon>Kickxellomycetes</taxon>
        <taxon>Kickxellales</taxon>
        <taxon>Kickxellaceae</taxon>
        <taxon>Coemansia</taxon>
    </lineage>
</organism>
<reference evidence="8" key="1">
    <citation type="submission" date="2022-07" db="EMBL/GenBank/DDBJ databases">
        <title>Phylogenomic reconstructions and comparative analyses of Kickxellomycotina fungi.</title>
        <authorList>
            <person name="Reynolds N.K."/>
            <person name="Stajich J.E."/>
            <person name="Barry K."/>
            <person name="Grigoriev I.V."/>
            <person name="Crous P."/>
            <person name="Smith M.E."/>
        </authorList>
    </citation>
    <scope>NUCLEOTIDE SEQUENCE</scope>
    <source>
        <strain evidence="8">NBRC 105414</strain>
    </source>
</reference>
<evidence type="ECO:0000256" key="1">
    <source>
        <dbReference type="ARBA" id="ARBA00022723"/>
    </source>
</evidence>
<dbReference type="PROSITE" id="PS51382">
    <property type="entry name" value="SPX"/>
    <property type="match status" value="1"/>
</dbReference>
<dbReference type="Pfam" id="PF00097">
    <property type="entry name" value="zf-C3HC4"/>
    <property type="match status" value="1"/>
</dbReference>
<feature type="domain" description="RING-type" evidence="6">
    <location>
        <begin position="316"/>
        <end position="355"/>
    </location>
</feature>
<proteinExistence type="predicted"/>
<feature type="region of interest" description="Disordered" evidence="5">
    <location>
        <begin position="94"/>
        <end position="120"/>
    </location>
</feature>
<dbReference type="PROSITE" id="PS00518">
    <property type="entry name" value="ZF_RING_1"/>
    <property type="match status" value="1"/>
</dbReference>
<evidence type="ECO:0008006" key="10">
    <source>
        <dbReference type="Google" id="ProtNLM"/>
    </source>
</evidence>
<protein>
    <recommendedName>
        <fullName evidence="10">SPX domain-containing protein</fullName>
    </recommendedName>
</protein>
<dbReference type="SUPFAM" id="SSF57850">
    <property type="entry name" value="RING/U-box"/>
    <property type="match status" value="1"/>
</dbReference>
<evidence type="ECO:0000259" key="6">
    <source>
        <dbReference type="PROSITE" id="PS50089"/>
    </source>
</evidence>
<evidence type="ECO:0000256" key="2">
    <source>
        <dbReference type="ARBA" id="ARBA00022771"/>
    </source>
</evidence>
<dbReference type="PANTHER" id="PTHR23327:SF51">
    <property type="entry name" value="TRANSCRIPTIONAL REGULATOR OF YEAST FORM ADHERENCE 3"/>
    <property type="match status" value="1"/>
</dbReference>
<evidence type="ECO:0000313" key="8">
    <source>
        <dbReference type="EMBL" id="KAJ2776881.1"/>
    </source>
</evidence>
<name>A0A9W8H1W5_9FUNG</name>
<dbReference type="AlphaFoldDB" id="A0A9W8H1W5"/>
<evidence type="ECO:0000259" key="7">
    <source>
        <dbReference type="PROSITE" id="PS51382"/>
    </source>
</evidence>
<keyword evidence="3" id="KW-0862">Zinc</keyword>
<dbReference type="InterPro" id="IPR017907">
    <property type="entry name" value="Znf_RING_CS"/>
</dbReference>
<dbReference type="Pfam" id="PF03105">
    <property type="entry name" value="SPX"/>
    <property type="match status" value="1"/>
</dbReference>
<keyword evidence="2 4" id="KW-0863">Zinc-finger</keyword>
<keyword evidence="1" id="KW-0479">Metal-binding</keyword>
<dbReference type="EMBL" id="JANBUL010000328">
    <property type="protein sequence ID" value="KAJ2776881.1"/>
    <property type="molecule type" value="Genomic_DNA"/>
</dbReference>
<dbReference type="SMART" id="SM00184">
    <property type="entry name" value="RING"/>
    <property type="match status" value="1"/>
</dbReference>
<comment type="caution">
    <text evidence="8">The sequence shown here is derived from an EMBL/GenBank/DDBJ whole genome shotgun (WGS) entry which is preliminary data.</text>
</comment>
<dbReference type="InterPro" id="IPR013083">
    <property type="entry name" value="Znf_RING/FYVE/PHD"/>
</dbReference>